<accession>F0WRB7</accession>
<dbReference type="AlphaFoldDB" id="F0WRB7"/>
<dbReference type="EMBL" id="FR824256">
    <property type="protein sequence ID" value="CCA23879.1"/>
    <property type="molecule type" value="Genomic_DNA"/>
</dbReference>
<organism evidence="1">
    <name type="scientific">Albugo laibachii Nc14</name>
    <dbReference type="NCBI Taxonomy" id="890382"/>
    <lineage>
        <taxon>Eukaryota</taxon>
        <taxon>Sar</taxon>
        <taxon>Stramenopiles</taxon>
        <taxon>Oomycota</taxon>
        <taxon>Peronosporomycetes</taxon>
        <taxon>Albuginales</taxon>
        <taxon>Albuginaceae</taxon>
        <taxon>Albugo</taxon>
    </lineage>
</organism>
<evidence type="ECO:0000313" key="1">
    <source>
        <dbReference type="EMBL" id="CCA23879.1"/>
    </source>
</evidence>
<reference evidence="1" key="2">
    <citation type="submission" date="2011-02" db="EMBL/GenBank/DDBJ databases">
        <authorList>
            <person name="MacLean D."/>
        </authorList>
    </citation>
    <scope>NUCLEOTIDE SEQUENCE</scope>
</reference>
<reference evidence="1" key="1">
    <citation type="journal article" date="2011" name="PLoS Biol.">
        <title>Gene gain and loss during evolution of obligate parasitism in the white rust pathogen of Arabidopsis thaliana.</title>
        <authorList>
            <person name="Kemen E."/>
            <person name="Gardiner A."/>
            <person name="Schultz-Larsen T."/>
            <person name="Kemen A.C."/>
            <person name="Balmuth A.L."/>
            <person name="Robert-Seilaniantz A."/>
            <person name="Bailey K."/>
            <person name="Holub E."/>
            <person name="Studholme D.J."/>
            <person name="Maclean D."/>
            <person name="Jones J.D."/>
        </authorList>
    </citation>
    <scope>NUCLEOTIDE SEQUENCE</scope>
</reference>
<name>F0WRB7_9STRA</name>
<dbReference type="HOGENOM" id="CLU_2547306_0_0_1"/>
<sequence>MRVSVRVIHMWTFLKMHEDLEHNLRHGVDPNINLVKYQIVRPSLLQLFQHILIGYNTLLPFHFTLYEVILTFDVLVTMLASIDHFMQSWIAEHIVISF</sequence>
<gene>
    <name evidence="1" type="primary">AlNc14C211G8924</name>
    <name evidence="1" type="ORF">ALNC14_100230</name>
</gene>
<proteinExistence type="predicted"/>
<protein>
    <submittedName>
        <fullName evidence="1">AlNc14C211G8924 protein</fullName>
    </submittedName>
</protein>